<dbReference type="Proteomes" id="UP001197093">
    <property type="component" value="Unassembled WGS sequence"/>
</dbReference>
<proteinExistence type="predicted"/>
<feature type="transmembrane region" description="Helical" evidence="1">
    <location>
        <begin position="268"/>
        <end position="290"/>
    </location>
</feature>
<protein>
    <submittedName>
        <fullName evidence="2">Uncharacterized protein</fullName>
    </submittedName>
</protein>
<name>A0AAD4I2U6_9PEZI</name>
<comment type="caution">
    <text evidence="2">The sequence shown here is derived from an EMBL/GenBank/DDBJ whole genome shotgun (WGS) entry which is preliminary data.</text>
</comment>
<organism evidence="2 3">
    <name type="scientific">Staphylotrichum longicolle</name>
    <dbReference type="NCBI Taxonomy" id="669026"/>
    <lineage>
        <taxon>Eukaryota</taxon>
        <taxon>Fungi</taxon>
        <taxon>Dikarya</taxon>
        <taxon>Ascomycota</taxon>
        <taxon>Pezizomycotina</taxon>
        <taxon>Sordariomycetes</taxon>
        <taxon>Sordariomycetidae</taxon>
        <taxon>Sordariales</taxon>
        <taxon>Chaetomiaceae</taxon>
        <taxon>Staphylotrichum</taxon>
    </lineage>
</organism>
<sequence>MDLTWRTAAWDATGKQTNPPTFQYHANRSAFAVQISQAAGNDRITFVQEKHCRVVQTEKQWDDYLEEDRKIYYNLRTTNTLSSDTALTLTHLPSRNRTYAILFGYTPRQANSVLERLAYATTTTSSPSSSFPGPTAVTDPLMLLTTFIQLEKVIRFEHVERQADAMASLVRNFSLGHRHGRGHADDPRDLVGLAADMTGLRNGLVGWKREVEGFGERMARLSGGGAAGGEDEREYLERTAEEYGAMTFMSMGLFNWHPKEGESVLSPWWYVYFIVAGGLTAAVFIVYFFWSRISAAVFRFQEGRKLDQSIC</sequence>
<keyword evidence="3" id="KW-1185">Reference proteome</keyword>
<dbReference type="EMBL" id="JAHCVI010000001">
    <property type="protein sequence ID" value="KAG7290343.1"/>
    <property type="molecule type" value="Genomic_DNA"/>
</dbReference>
<evidence type="ECO:0000313" key="2">
    <source>
        <dbReference type="EMBL" id="KAG7290343.1"/>
    </source>
</evidence>
<evidence type="ECO:0000313" key="3">
    <source>
        <dbReference type="Proteomes" id="UP001197093"/>
    </source>
</evidence>
<keyword evidence="1" id="KW-0812">Transmembrane</keyword>
<dbReference type="AlphaFoldDB" id="A0AAD4I2U6"/>
<keyword evidence="1" id="KW-1133">Transmembrane helix</keyword>
<keyword evidence="1" id="KW-0472">Membrane</keyword>
<gene>
    <name evidence="2" type="ORF">NEMBOFW57_000343</name>
</gene>
<accession>A0AAD4I2U6</accession>
<reference evidence="2" key="1">
    <citation type="submission" date="2023-02" db="EMBL/GenBank/DDBJ databases">
        <authorList>
            <person name="Palmer J.M."/>
        </authorList>
    </citation>
    <scope>NUCLEOTIDE SEQUENCE</scope>
    <source>
        <strain evidence="2">FW57</strain>
    </source>
</reference>
<evidence type="ECO:0000256" key="1">
    <source>
        <dbReference type="SAM" id="Phobius"/>
    </source>
</evidence>